<feature type="transmembrane region" description="Helical" evidence="1">
    <location>
        <begin position="15"/>
        <end position="33"/>
    </location>
</feature>
<organism evidence="2 3">
    <name type="scientific">Robertmurraya mangrovi</name>
    <dbReference type="NCBI Taxonomy" id="3098077"/>
    <lineage>
        <taxon>Bacteria</taxon>
        <taxon>Bacillati</taxon>
        <taxon>Bacillota</taxon>
        <taxon>Bacilli</taxon>
        <taxon>Bacillales</taxon>
        <taxon>Bacillaceae</taxon>
        <taxon>Robertmurraya</taxon>
    </lineage>
</organism>
<protein>
    <submittedName>
        <fullName evidence="2">Uncharacterized protein</fullName>
    </submittedName>
</protein>
<evidence type="ECO:0000256" key="1">
    <source>
        <dbReference type="SAM" id="Phobius"/>
    </source>
</evidence>
<dbReference type="EMBL" id="JAXOFX010000008">
    <property type="protein sequence ID" value="MDZ5472750.1"/>
    <property type="molecule type" value="Genomic_DNA"/>
</dbReference>
<keyword evidence="1" id="KW-0472">Membrane</keyword>
<accession>A0ABU5J069</accession>
<feature type="transmembrane region" description="Helical" evidence="1">
    <location>
        <begin position="115"/>
        <end position="137"/>
    </location>
</feature>
<sequence>MDFIQIGPLNLNTKWLLILLSILFVYLVIKYVFRDRKEFQKEFSDVLFNAFVMLLFIYKLSIVFFRPTLIVENPLGILYFDGGTKGLIIAVVTTIFYVYYAFKKNKWSPQETIQGIFYSFVTFAVSFWLLRTLYVLFF</sequence>
<dbReference type="RefSeq" id="WP_322447049.1">
    <property type="nucleotide sequence ID" value="NZ_JAXOFX010000008.1"/>
</dbReference>
<feature type="transmembrane region" description="Helical" evidence="1">
    <location>
        <begin position="86"/>
        <end position="103"/>
    </location>
</feature>
<feature type="transmembrane region" description="Helical" evidence="1">
    <location>
        <begin position="45"/>
        <end position="66"/>
    </location>
</feature>
<keyword evidence="1" id="KW-0812">Transmembrane</keyword>
<evidence type="ECO:0000313" key="2">
    <source>
        <dbReference type="EMBL" id="MDZ5472750.1"/>
    </source>
</evidence>
<name>A0ABU5J069_9BACI</name>
<reference evidence="2 3" key="1">
    <citation type="submission" date="2023-11" db="EMBL/GenBank/DDBJ databases">
        <title>Bacillus jintuensis, isolated from a mudflat on the Beibu Gulf coast.</title>
        <authorList>
            <person name="Li M."/>
        </authorList>
    </citation>
    <scope>NUCLEOTIDE SEQUENCE [LARGE SCALE GENOMIC DNA]</scope>
    <source>
        <strain evidence="2 3">31A1R</strain>
    </source>
</reference>
<evidence type="ECO:0000313" key="3">
    <source>
        <dbReference type="Proteomes" id="UP001290455"/>
    </source>
</evidence>
<comment type="caution">
    <text evidence="2">The sequence shown here is derived from an EMBL/GenBank/DDBJ whole genome shotgun (WGS) entry which is preliminary data.</text>
</comment>
<dbReference type="Proteomes" id="UP001290455">
    <property type="component" value="Unassembled WGS sequence"/>
</dbReference>
<keyword evidence="1" id="KW-1133">Transmembrane helix</keyword>
<keyword evidence="3" id="KW-1185">Reference proteome</keyword>
<gene>
    <name evidence="2" type="ORF">SM124_13535</name>
</gene>
<proteinExistence type="predicted"/>